<dbReference type="Proteomes" id="UP000886842">
    <property type="component" value="Unassembled WGS sequence"/>
</dbReference>
<keyword evidence="1" id="KW-0812">Transmembrane</keyword>
<gene>
    <name evidence="2" type="ORF">IAA98_00240</name>
</gene>
<proteinExistence type="predicted"/>
<keyword evidence="1" id="KW-1133">Transmembrane helix</keyword>
<name>A0A9D1KKX1_9ACTN</name>
<dbReference type="Gene3D" id="3.40.30.10">
    <property type="entry name" value="Glutaredoxin"/>
    <property type="match status" value="1"/>
</dbReference>
<sequence length="168" mass="18415">MSAVGGPKEDKRRAHYARGRSGGMLSWLWVVLGVACGVLLIILGIRDHHLADVLVGLGLVAVCVLLSRPVRQGIARRLVAGRPKPDTDGKVVVYWRADDLNSQRMRSALRDIRDEIVWVNLFWDGEAEQLVRKHNRGDEVLPSVLVGGELMTAPSPEVVRAAVAGELE</sequence>
<protein>
    <submittedName>
        <fullName evidence="2">Uncharacterized protein</fullName>
    </submittedName>
</protein>
<evidence type="ECO:0000313" key="3">
    <source>
        <dbReference type="Proteomes" id="UP000886842"/>
    </source>
</evidence>
<feature type="transmembrane region" description="Helical" evidence="1">
    <location>
        <begin position="21"/>
        <end position="43"/>
    </location>
</feature>
<reference evidence="2" key="2">
    <citation type="journal article" date="2021" name="PeerJ">
        <title>Extensive microbial diversity within the chicken gut microbiome revealed by metagenomics and culture.</title>
        <authorList>
            <person name="Gilroy R."/>
            <person name="Ravi A."/>
            <person name="Getino M."/>
            <person name="Pursley I."/>
            <person name="Horton D.L."/>
            <person name="Alikhan N.F."/>
            <person name="Baker D."/>
            <person name="Gharbi K."/>
            <person name="Hall N."/>
            <person name="Watson M."/>
            <person name="Adriaenssens E.M."/>
            <person name="Foster-Nyarko E."/>
            <person name="Jarju S."/>
            <person name="Secka A."/>
            <person name="Antonio M."/>
            <person name="Oren A."/>
            <person name="Chaudhuri R.R."/>
            <person name="La Ragione R."/>
            <person name="Hildebrand F."/>
            <person name="Pallen M.J."/>
        </authorList>
    </citation>
    <scope>NUCLEOTIDE SEQUENCE</scope>
    <source>
        <strain evidence="2">ChiGjej1B1-24693</strain>
    </source>
</reference>
<keyword evidence="1" id="KW-0472">Membrane</keyword>
<accession>A0A9D1KKX1</accession>
<comment type="caution">
    <text evidence="2">The sequence shown here is derived from an EMBL/GenBank/DDBJ whole genome shotgun (WGS) entry which is preliminary data.</text>
</comment>
<dbReference type="AlphaFoldDB" id="A0A9D1KKX1"/>
<evidence type="ECO:0000256" key="1">
    <source>
        <dbReference type="SAM" id="Phobius"/>
    </source>
</evidence>
<reference evidence="2" key="1">
    <citation type="submission" date="2020-10" db="EMBL/GenBank/DDBJ databases">
        <authorList>
            <person name="Gilroy R."/>
        </authorList>
    </citation>
    <scope>NUCLEOTIDE SEQUENCE</scope>
    <source>
        <strain evidence="2">ChiGjej1B1-24693</strain>
    </source>
</reference>
<dbReference type="EMBL" id="DVLP01000008">
    <property type="protein sequence ID" value="HIT73995.1"/>
    <property type="molecule type" value="Genomic_DNA"/>
</dbReference>
<evidence type="ECO:0000313" key="2">
    <source>
        <dbReference type="EMBL" id="HIT73995.1"/>
    </source>
</evidence>
<organism evidence="2 3">
    <name type="scientific">Candidatus Avipropionibacterium avicola</name>
    <dbReference type="NCBI Taxonomy" id="2840701"/>
    <lineage>
        <taxon>Bacteria</taxon>
        <taxon>Bacillati</taxon>
        <taxon>Actinomycetota</taxon>
        <taxon>Actinomycetes</taxon>
        <taxon>Propionibacteriales</taxon>
        <taxon>Propionibacteriaceae</taxon>
        <taxon>Propionibacteriaceae incertae sedis</taxon>
        <taxon>Candidatus Avipropionibacterium</taxon>
    </lineage>
</organism>
<feature type="transmembrane region" description="Helical" evidence="1">
    <location>
        <begin position="49"/>
        <end position="67"/>
    </location>
</feature>